<sequence length="151" mass="17391">MIVYRITKKKWIKDLSGTGAKLTGGRWNPKGYPLIYCAATSSLAILEKLVHVDFDLLPDDLYIAELEIPNESIQKLKLTDLPKNWNKYPAPDKLKMFGKNWIEQNKHLILEVSSAVNPNEMNYLINVNHPDAGKIKIRKTYPFEIDVRLIK</sequence>
<accession>A0ABU3CPP1</accession>
<dbReference type="InterPro" id="IPR014914">
    <property type="entry name" value="RES_dom"/>
</dbReference>
<evidence type="ECO:0000313" key="2">
    <source>
        <dbReference type="EMBL" id="MDT0648324.1"/>
    </source>
</evidence>
<keyword evidence="3" id="KW-1185">Reference proteome</keyword>
<evidence type="ECO:0000259" key="1">
    <source>
        <dbReference type="SMART" id="SM00953"/>
    </source>
</evidence>
<evidence type="ECO:0000313" key="3">
    <source>
        <dbReference type="Proteomes" id="UP001245285"/>
    </source>
</evidence>
<gene>
    <name evidence="2" type="ORF">RM545_16655</name>
</gene>
<protein>
    <submittedName>
        <fullName evidence="2">RES domain-containing protein</fullName>
    </submittedName>
</protein>
<dbReference type="Proteomes" id="UP001245285">
    <property type="component" value="Unassembled WGS sequence"/>
</dbReference>
<organism evidence="2 3">
    <name type="scientific">Autumnicola lenta</name>
    <dbReference type="NCBI Taxonomy" id="3075593"/>
    <lineage>
        <taxon>Bacteria</taxon>
        <taxon>Pseudomonadati</taxon>
        <taxon>Bacteroidota</taxon>
        <taxon>Flavobacteriia</taxon>
        <taxon>Flavobacteriales</taxon>
        <taxon>Flavobacteriaceae</taxon>
        <taxon>Autumnicola</taxon>
    </lineage>
</organism>
<dbReference type="EMBL" id="JAVRHO010000037">
    <property type="protein sequence ID" value="MDT0648324.1"/>
    <property type="molecule type" value="Genomic_DNA"/>
</dbReference>
<dbReference type="RefSeq" id="WP_311496417.1">
    <property type="nucleotide sequence ID" value="NZ_JAVRHO010000037.1"/>
</dbReference>
<comment type="caution">
    <text evidence="2">The sequence shown here is derived from an EMBL/GenBank/DDBJ whole genome shotgun (WGS) entry which is preliminary data.</text>
</comment>
<dbReference type="Pfam" id="PF08808">
    <property type="entry name" value="RES"/>
    <property type="match status" value="1"/>
</dbReference>
<dbReference type="SMART" id="SM00953">
    <property type="entry name" value="RES"/>
    <property type="match status" value="1"/>
</dbReference>
<feature type="domain" description="RES" evidence="1">
    <location>
        <begin position="14"/>
        <end position="139"/>
    </location>
</feature>
<proteinExistence type="predicted"/>
<reference evidence="2 3" key="1">
    <citation type="submission" date="2023-09" db="EMBL/GenBank/DDBJ databases">
        <authorList>
            <person name="Rey-Velasco X."/>
        </authorList>
    </citation>
    <scope>NUCLEOTIDE SEQUENCE [LARGE SCALE GENOMIC DNA]</scope>
    <source>
        <strain evidence="2 3">F260</strain>
    </source>
</reference>
<name>A0ABU3CPP1_9FLAO</name>